<name>A0A379TY79_SALDZ</name>
<proteinExistence type="predicted"/>
<protein>
    <submittedName>
        <fullName evidence="1">Uncharacterized protein</fullName>
    </submittedName>
</protein>
<organism evidence="1 2">
    <name type="scientific">Salmonella diarizonae</name>
    <dbReference type="NCBI Taxonomy" id="59204"/>
    <lineage>
        <taxon>Bacteria</taxon>
        <taxon>Pseudomonadati</taxon>
        <taxon>Pseudomonadota</taxon>
        <taxon>Gammaproteobacteria</taxon>
        <taxon>Enterobacterales</taxon>
        <taxon>Enterobacteriaceae</taxon>
        <taxon>Salmonella</taxon>
    </lineage>
</organism>
<gene>
    <name evidence="1" type="ORF">NCTC10060_02529</name>
</gene>
<evidence type="ECO:0000313" key="2">
    <source>
        <dbReference type="Proteomes" id="UP000254633"/>
    </source>
</evidence>
<dbReference type="Proteomes" id="UP000254633">
    <property type="component" value="Unassembled WGS sequence"/>
</dbReference>
<dbReference type="AlphaFoldDB" id="A0A379TY79"/>
<dbReference type="EMBL" id="UGXH01000003">
    <property type="protein sequence ID" value="SUG55393.1"/>
    <property type="molecule type" value="Genomic_DNA"/>
</dbReference>
<evidence type="ECO:0000313" key="1">
    <source>
        <dbReference type="EMBL" id="SUG55393.1"/>
    </source>
</evidence>
<sequence>MVMSTSLSNALFRQSGDKRFDFISALSANKAERIGAEFMHISCTVR</sequence>
<reference evidence="1 2" key="1">
    <citation type="submission" date="2018-06" db="EMBL/GenBank/DDBJ databases">
        <authorList>
            <consortium name="Pathogen Informatics"/>
            <person name="Doyle S."/>
        </authorList>
    </citation>
    <scope>NUCLEOTIDE SEQUENCE [LARGE SCALE GENOMIC DNA]</scope>
    <source>
        <strain evidence="1 2">NCTC10060</strain>
    </source>
</reference>
<accession>A0A379TY79</accession>